<protein>
    <submittedName>
        <fullName evidence="4">Uncharacterized protein</fullName>
    </submittedName>
</protein>
<organism evidence="4">
    <name type="scientific">marine metagenome</name>
    <dbReference type="NCBI Taxonomy" id="408172"/>
    <lineage>
        <taxon>unclassified sequences</taxon>
        <taxon>metagenomes</taxon>
        <taxon>ecological metagenomes</taxon>
    </lineage>
</organism>
<gene>
    <name evidence="4" type="ORF">METZ01_LOCUS492320</name>
</gene>
<dbReference type="Gene3D" id="1.10.10.10">
    <property type="entry name" value="Winged helix-like DNA-binding domain superfamily/Winged helix DNA-binding domain"/>
    <property type="match status" value="1"/>
</dbReference>
<dbReference type="AlphaFoldDB" id="A0A383D4K1"/>
<dbReference type="PANTHER" id="PTHR38465:SF1">
    <property type="entry name" value="HTH-TYPE TRANSCRIPTIONAL REGULATOR MJ1563-RELATED"/>
    <property type="match status" value="1"/>
</dbReference>
<keyword evidence="1" id="KW-0805">Transcription regulation</keyword>
<evidence type="ECO:0000256" key="3">
    <source>
        <dbReference type="ARBA" id="ARBA00023163"/>
    </source>
</evidence>
<keyword evidence="3" id="KW-0804">Transcription</keyword>
<evidence type="ECO:0000313" key="4">
    <source>
        <dbReference type="EMBL" id="SVE39466.1"/>
    </source>
</evidence>
<reference evidence="4" key="1">
    <citation type="submission" date="2018-05" db="EMBL/GenBank/DDBJ databases">
        <authorList>
            <person name="Lanie J.A."/>
            <person name="Ng W.-L."/>
            <person name="Kazmierczak K.M."/>
            <person name="Andrzejewski T.M."/>
            <person name="Davidsen T.M."/>
            <person name="Wayne K.J."/>
            <person name="Tettelin H."/>
            <person name="Glass J.I."/>
            <person name="Rusch D."/>
            <person name="Podicherti R."/>
            <person name="Tsui H.-C.T."/>
            <person name="Winkler M.E."/>
        </authorList>
    </citation>
    <scope>NUCLEOTIDE SEQUENCE</scope>
</reference>
<dbReference type="PANTHER" id="PTHR38465">
    <property type="entry name" value="HTH-TYPE TRANSCRIPTIONAL REGULATOR MJ1563-RELATED"/>
    <property type="match status" value="1"/>
</dbReference>
<accession>A0A383D4K1</accession>
<sequence length="176" mass="19214">MAKLKAQNSQISQQTPAPLNGVRLELIEVAGQAAHVLGFPRSVGEIYGLLYLAPNSVSAPDICDALSASKGSVSQGLRQLVALGFVNTVRVHGNRRVHYKAILEVGGVLRKGYEQTVQNRTIAAEQKMKGLHQSLGKEESQLDRNDFLLIQDRLQGLAKIQKRIKKLMPLIGALLK</sequence>
<keyword evidence="2" id="KW-0238">DNA-binding</keyword>
<dbReference type="InterPro" id="IPR036388">
    <property type="entry name" value="WH-like_DNA-bd_sf"/>
</dbReference>
<dbReference type="EMBL" id="UINC01214301">
    <property type="protein sequence ID" value="SVE39466.1"/>
    <property type="molecule type" value="Genomic_DNA"/>
</dbReference>
<dbReference type="SUPFAM" id="SSF46785">
    <property type="entry name" value="Winged helix' DNA-binding domain"/>
    <property type="match status" value="1"/>
</dbReference>
<dbReference type="InterPro" id="IPR052362">
    <property type="entry name" value="HTH-GbsR_regulator"/>
</dbReference>
<dbReference type="InterPro" id="IPR036390">
    <property type="entry name" value="WH_DNA-bd_sf"/>
</dbReference>
<evidence type="ECO:0000256" key="1">
    <source>
        <dbReference type="ARBA" id="ARBA00023015"/>
    </source>
</evidence>
<proteinExistence type="predicted"/>
<name>A0A383D4K1_9ZZZZ</name>
<dbReference type="GO" id="GO:0003677">
    <property type="term" value="F:DNA binding"/>
    <property type="evidence" value="ECO:0007669"/>
    <property type="project" value="UniProtKB-KW"/>
</dbReference>
<evidence type="ECO:0000256" key="2">
    <source>
        <dbReference type="ARBA" id="ARBA00023125"/>
    </source>
</evidence>